<feature type="compositionally biased region" description="Basic and acidic residues" evidence="2">
    <location>
        <begin position="1729"/>
        <end position="1740"/>
    </location>
</feature>
<dbReference type="InterPro" id="IPR027417">
    <property type="entry name" value="P-loop_NTPase"/>
</dbReference>
<dbReference type="InterPro" id="IPR010285">
    <property type="entry name" value="DNA_helicase_pif1-like_DEAD"/>
</dbReference>
<dbReference type="InterPro" id="IPR025476">
    <property type="entry name" value="Helitron_helicase-like"/>
</dbReference>
<feature type="domain" description="DNA helicase Pif1-like DEAD-box helicase" evidence="3">
    <location>
        <begin position="1448"/>
        <end position="1587"/>
    </location>
</feature>
<comment type="cofactor">
    <cofactor evidence="1">
        <name>Mg(2+)</name>
        <dbReference type="ChEBI" id="CHEBI:18420"/>
    </cofactor>
</comment>
<dbReference type="GO" id="GO:0000723">
    <property type="term" value="P:telomere maintenance"/>
    <property type="evidence" value="ECO:0007669"/>
    <property type="project" value="InterPro"/>
</dbReference>
<evidence type="ECO:0000259" key="4">
    <source>
        <dbReference type="Pfam" id="PF14214"/>
    </source>
</evidence>
<evidence type="ECO:0000313" key="9">
    <source>
        <dbReference type="Proteomes" id="UP001152797"/>
    </source>
</evidence>
<name>A0A9P1D0Z4_9DINO</name>
<comment type="caution">
    <text evidence="6">The sequence shown here is derived from an EMBL/GenBank/DDBJ whole genome shotgun (WGS) entry which is preliminary data.</text>
</comment>
<dbReference type="EC" id="5.6.2.3" evidence="1"/>
<keyword evidence="1" id="KW-0378">Hydrolase</keyword>
<evidence type="ECO:0000256" key="2">
    <source>
        <dbReference type="SAM" id="MobiDB-lite"/>
    </source>
</evidence>
<keyword evidence="1" id="KW-0067">ATP-binding</keyword>
<evidence type="ECO:0000313" key="7">
    <source>
        <dbReference type="EMBL" id="CAL1154326.1"/>
    </source>
</evidence>
<keyword evidence="9" id="KW-1185">Reference proteome</keyword>
<feature type="region of interest" description="Disordered" evidence="2">
    <location>
        <begin position="1358"/>
        <end position="1385"/>
    </location>
</feature>
<reference evidence="7" key="2">
    <citation type="submission" date="2024-04" db="EMBL/GenBank/DDBJ databases">
        <authorList>
            <person name="Chen Y."/>
            <person name="Shah S."/>
            <person name="Dougan E. K."/>
            <person name="Thang M."/>
            <person name="Chan C."/>
        </authorList>
    </citation>
    <scope>NUCLEOTIDE SEQUENCE [LARGE SCALE GENOMIC DNA]</scope>
</reference>
<feature type="compositionally biased region" description="Basic and acidic residues" evidence="2">
    <location>
        <begin position="876"/>
        <end position="893"/>
    </location>
</feature>
<dbReference type="EMBL" id="CAMXCT010002865">
    <property type="protein sequence ID" value="CAI4000951.1"/>
    <property type="molecule type" value="Genomic_DNA"/>
</dbReference>
<feature type="region of interest" description="Disordered" evidence="2">
    <location>
        <begin position="870"/>
        <end position="898"/>
    </location>
</feature>
<evidence type="ECO:0000259" key="5">
    <source>
        <dbReference type="Pfam" id="PF20209"/>
    </source>
</evidence>
<dbReference type="GO" id="GO:0006281">
    <property type="term" value="P:DNA repair"/>
    <property type="evidence" value="ECO:0007669"/>
    <property type="project" value="UniProtKB-KW"/>
</dbReference>
<dbReference type="PANTHER" id="PTHR47642">
    <property type="entry name" value="ATP-DEPENDENT DNA HELICASE"/>
    <property type="match status" value="1"/>
</dbReference>
<comment type="similarity">
    <text evidence="1">Belongs to the helicase family.</text>
</comment>
<dbReference type="OrthoDB" id="429210at2759"/>
<dbReference type="GO" id="GO:0043139">
    <property type="term" value="F:5'-3' DNA helicase activity"/>
    <property type="evidence" value="ECO:0007669"/>
    <property type="project" value="UniProtKB-EC"/>
</dbReference>
<proteinExistence type="inferred from homology"/>
<dbReference type="Pfam" id="PF14214">
    <property type="entry name" value="Helitron_like_N"/>
    <property type="match status" value="1"/>
</dbReference>
<protein>
    <recommendedName>
        <fullName evidence="1">ATP-dependent DNA helicase</fullName>
        <ecNumber evidence="1">5.6.2.3</ecNumber>
    </recommendedName>
</protein>
<dbReference type="GO" id="GO:0005524">
    <property type="term" value="F:ATP binding"/>
    <property type="evidence" value="ECO:0007669"/>
    <property type="project" value="UniProtKB-KW"/>
</dbReference>
<organism evidence="6">
    <name type="scientific">Cladocopium goreaui</name>
    <dbReference type="NCBI Taxonomy" id="2562237"/>
    <lineage>
        <taxon>Eukaryota</taxon>
        <taxon>Sar</taxon>
        <taxon>Alveolata</taxon>
        <taxon>Dinophyceae</taxon>
        <taxon>Suessiales</taxon>
        <taxon>Symbiodiniaceae</taxon>
        <taxon>Cladocopium</taxon>
    </lineage>
</organism>
<evidence type="ECO:0000313" key="8">
    <source>
        <dbReference type="EMBL" id="CAL4788263.1"/>
    </source>
</evidence>
<keyword evidence="1" id="KW-0233">DNA recombination</keyword>
<evidence type="ECO:0000313" key="6">
    <source>
        <dbReference type="EMBL" id="CAI4000951.1"/>
    </source>
</evidence>
<feature type="non-terminal residue" evidence="6">
    <location>
        <position position="1"/>
    </location>
</feature>
<evidence type="ECO:0000256" key="1">
    <source>
        <dbReference type="RuleBase" id="RU363044"/>
    </source>
</evidence>
<dbReference type="GO" id="GO:0016787">
    <property type="term" value="F:hydrolase activity"/>
    <property type="evidence" value="ECO:0007669"/>
    <property type="project" value="UniProtKB-KW"/>
</dbReference>
<dbReference type="GO" id="GO:0006310">
    <property type="term" value="P:DNA recombination"/>
    <property type="evidence" value="ECO:0007669"/>
    <property type="project" value="UniProtKB-KW"/>
</dbReference>
<dbReference type="SUPFAM" id="SSF52540">
    <property type="entry name" value="P-loop containing nucleoside triphosphate hydrolases"/>
    <property type="match status" value="2"/>
</dbReference>
<evidence type="ECO:0000259" key="3">
    <source>
        <dbReference type="Pfam" id="PF05970"/>
    </source>
</evidence>
<comment type="catalytic activity">
    <reaction evidence="1">
        <text>ATP + H2O = ADP + phosphate + H(+)</text>
        <dbReference type="Rhea" id="RHEA:13065"/>
        <dbReference type="ChEBI" id="CHEBI:15377"/>
        <dbReference type="ChEBI" id="CHEBI:15378"/>
        <dbReference type="ChEBI" id="CHEBI:30616"/>
        <dbReference type="ChEBI" id="CHEBI:43474"/>
        <dbReference type="ChEBI" id="CHEBI:456216"/>
        <dbReference type="EC" id="5.6.2.3"/>
    </reaction>
</comment>
<feature type="domain" description="Helitron helicase-like" evidence="4">
    <location>
        <begin position="575"/>
        <end position="764"/>
    </location>
</feature>
<dbReference type="Proteomes" id="UP001152797">
    <property type="component" value="Unassembled WGS sequence"/>
</dbReference>
<dbReference type="EMBL" id="CAMXCT020002865">
    <property type="protein sequence ID" value="CAL1154326.1"/>
    <property type="molecule type" value="Genomic_DNA"/>
</dbReference>
<reference evidence="6" key="1">
    <citation type="submission" date="2022-10" db="EMBL/GenBank/DDBJ databases">
        <authorList>
            <person name="Chen Y."/>
            <person name="Dougan E. K."/>
            <person name="Chan C."/>
            <person name="Rhodes N."/>
            <person name="Thang M."/>
        </authorList>
    </citation>
    <scope>NUCLEOTIDE SEQUENCE</scope>
</reference>
<feature type="compositionally biased region" description="Polar residues" evidence="2">
    <location>
        <begin position="1741"/>
        <end position="1756"/>
    </location>
</feature>
<keyword evidence="1 8" id="KW-0347">Helicase</keyword>
<feature type="region of interest" description="Disordered" evidence="2">
    <location>
        <begin position="1729"/>
        <end position="1756"/>
    </location>
</feature>
<keyword evidence="1" id="KW-0227">DNA damage</keyword>
<keyword evidence="1" id="KW-0234">DNA repair</keyword>
<accession>A0A9P1D0Z4</accession>
<dbReference type="Pfam" id="PF05970">
    <property type="entry name" value="PIF1"/>
    <property type="match status" value="1"/>
</dbReference>
<dbReference type="EMBL" id="CAMXCT030002865">
    <property type="protein sequence ID" value="CAL4788263.1"/>
    <property type="molecule type" value="Genomic_DNA"/>
</dbReference>
<dbReference type="Gene3D" id="3.40.50.300">
    <property type="entry name" value="P-loop containing nucleotide triphosphate hydrolases"/>
    <property type="match status" value="1"/>
</dbReference>
<feature type="region of interest" description="Disordered" evidence="2">
    <location>
        <begin position="1287"/>
        <end position="1309"/>
    </location>
</feature>
<gene>
    <name evidence="6" type="ORF">C1SCF055_LOCUS27032</name>
</gene>
<dbReference type="Pfam" id="PF20209">
    <property type="entry name" value="DUF6570"/>
    <property type="match status" value="1"/>
</dbReference>
<keyword evidence="1" id="KW-0547">Nucleotide-binding</keyword>
<feature type="domain" description="DUF6570" evidence="5">
    <location>
        <begin position="143"/>
        <end position="307"/>
    </location>
</feature>
<dbReference type="InterPro" id="IPR051055">
    <property type="entry name" value="PIF1_helicase"/>
</dbReference>
<dbReference type="InterPro" id="IPR046700">
    <property type="entry name" value="DUF6570"/>
</dbReference>
<sequence length="2205" mass="249623">CACIYTRIKELAEAGTGDIQWSQPLKPKPSTNELRFFGRPVHETASILGLDAFLERYDQLSKEGHRLSDHESFEEWTVKSERERVSLNMGAVCVCNFIPVLHLLSDFRDHRCRAHPAHVHDRQLCEGCEVPICRKCQEKLEEGKLPPLSLANDMWTGYAPQRLVEQKVTVMEAICACPCVTTLICMTMEARYEDNIKQGAREAEPLNSKAQMARHRFGARGNALTFPLPLEELFRALQDHAAEVDGQRPLQLPRVGKELEHVVRVLLKTNKEGATTEQEIKTLIHQALVVVGLIVDMHRLGHPSYANLDEDLVRERAKALPEEGVPPEVLKVLPRLDGAQDKLQPQKAATPCDGMEPTLEAGQTFAAQRGRAIVAEGLSRQDANEIAVSALQNMTEEVMTKAEKEAAAAGQTLEIRTGNKFLDQFQPYYFAEAFPFCFKYATACPDVANTTKQQMEEQERQSRRKADAPKVGIEDWAAAMARRVETQFRRDWTFSFTVWNFLFRTMVNLQKNTYMYAVPDSTVKGNKRMLTNKEILDGGKEVAQKLHHGLYTDITGELKPVKGDLSKVPHVPGLSNAARMLLNNLECRARNIPGTHETRKTMRHQTHANRICYGTALFVTFSPSERDTTLMVRLARARQSDPAVLQDGSAKFQSRSKPELDVEYFRLSPEALAEELPSYKERQALLARDPLACAEGFQTLVLLTLRHLFGVRYCRRCPHCAQSENPCTDAFGSNATAMGGVFGRIDAIYGSIECQKCGTLHLHLQAFLQCYHQVTPLSQLIHVGEKRLLEMLRRYSDYSGHVRRMIYSNPEAWEEERDALEAAWPEYKDCALMSSRPSYQCDSILEPAAWKASYLATNVEELQKRKQHHVHLPGPDGERRPLNHCQDPKDATKCKSGFPRTRWETPEPFLVCPQEAQKRGMPHKGKRSMTGMPWGPCNDPNVNGTHPALLSGLRCNSDVQLPYRFPILPATHHKECTGECCQNIRPKDLVRDAQVTQAAQAGYAADYQNKRLPIAMHEAKEMLKAQNDLAEELKDKKPGYVGARVSKRIITDCYARGVCRGAVHGLSAYEFARHYYMKQGRYPLTPQRQEAHVQNPELYEAQLTGAGIHKVTAGFRPKLVPGSDYQIREQGGEDWLPLGHGVHAEPYRHDWVIARRKRPYVPVIYGAQGSKTDQEQAMRLLVLFFPWVNDARDATHEVPFIGDFWQKDMKDWRHALRARVWQARGFPTEEVRHLVLNFCFVYFLPRGLALQDDLAPNSDNEVEEDDVVLELDKDDLEDVIVTHVRGAGAPAVTASQSDDEESEEEKPSTTLHDLTMDMFRRSNAIWLAPHKLSKADPVAAKVFMQMQAACPVRDHGMAQQAAKASKHQGEEGPDAVRNTPGDEGSVLPLPPLTKQMLDDFLHSDRVRRDTNPKQLEFLELVVDRIMVELGLITKEESKRKSDEPLRWLLHGPPGTGKSHALKYVKELFQMMGYTYGLDFEVVSFQTVNAADLGGKTIHKAFGFGQFPDLSSPCNPEVAKRMAHWRWLIVDEISLTDAILLAKSEHRLCSEVPEAGQWKHDGDGRLRPFAGVNVILTGDFHQLPPVSGPNLAVVPCSLSGKSPENAWAERGRELLWGGAVQGVTELTDRERCKDEWWNEVVEELRAGRLSEKNWRYLLGLPVEGCALSPEERASRCRVISGPDDPRLQDEKFMEAVAIVANNDARCQINKDRARWFSKVSGSPLYWAQAVDKRQGDQEEARSTTNSQTESSKLNEPHWQTQISSRCTHRLAAVQGGRVLQVNCGFCSRKETYSEYSVNRRASPCRWLTYHDKDTKGLPGMLPLAVGMRVALTEKLDESPEKRLLMHSTGRIHSWVWAVNAPHPSVVYVKFDNATWKLNGIDEPGVYPVRPLERTWYLDSKRQKQVLGVKRSQLPLTPAYAMTAHASQGKTLPAVLLDLSVDKRVDITFGAVASSRIRSRYDCLILRSFEHWLFERGVSEGPQLLMQQLRGERVDWMAYKEGLAPWATCRHCFQVKTLDLYEHEQWEHVRANRPAMCMQCKHGDHGPKARKLDRGTKRIACSSCRVHKIEDGFPRAQLKQIGNEKCLTCCQAIKRPHCCECRQTKGIEHFAPTIITFPANGVVCTACQDAVKGKGFKKERKNWFRCRSCGEFLPSSVSPDGKERCLNCATRGTRQKDEQTCRGCKRKWHEKQVKGQRRKRFCPECRR</sequence>